<sequence>MIKTWTIWKAKRAIWLNAYSINKIVTFALNDKQRTNSGGLPDYTKRDMLGA</sequence>
<reference evidence="2" key="1">
    <citation type="journal article" date="2019" name="Int. J. Syst. Evol. Microbiol.">
        <title>The Global Catalogue of Microorganisms (GCM) 10K type strain sequencing project: providing services to taxonomists for standard genome sequencing and annotation.</title>
        <authorList>
            <consortium name="The Broad Institute Genomics Platform"/>
            <consortium name="The Broad Institute Genome Sequencing Center for Infectious Disease"/>
            <person name="Wu L."/>
            <person name="Ma J."/>
        </authorList>
    </citation>
    <scope>NUCLEOTIDE SEQUENCE [LARGE SCALE GENOMIC DNA]</scope>
    <source>
        <strain evidence="2">JCM 18283</strain>
    </source>
</reference>
<proteinExistence type="predicted"/>
<dbReference type="EMBL" id="BAABJI010000002">
    <property type="protein sequence ID" value="GAA4914292.1"/>
    <property type="molecule type" value="Genomic_DNA"/>
</dbReference>
<name>A0ABP9FSS3_9SPHI</name>
<protein>
    <submittedName>
        <fullName evidence="1">Uncharacterized protein</fullName>
    </submittedName>
</protein>
<evidence type="ECO:0000313" key="1">
    <source>
        <dbReference type="EMBL" id="GAA4914292.1"/>
    </source>
</evidence>
<comment type="caution">
    <text evidence="1">The sequence shown here is derived from an EMBL/GenBank/DDBJ whole genome shotgun (WGS) entry which is preliminary data.</text>
</comment>
<dbReference type="Proteomes" id="UP001501436">
    <property type="component" value="Unassembled WGS sequence"/>
</dbReference>
<organism evidence="1 2">
    <name type="scientific">Mucilaginibacter defluvii</name>
    <dbReference type="NCBI Taxonomy" id="1196019"/>
    <lineage>
        <taxon>Bacteria</taxon>
        <taxon>Pseudomonadati</taxon>
        <taxon>Bacteroidota</taxon>
        <taxon>Sphingobacteriia</taxon>
        <taxon>Sphingobacteriales</taxon>
        <taxon>Sphingobacteriaceae</taxon>
        <taxon>Mucilaginibacter</taxon>
    </lineage>
</organism>
<accession>A0ABP9FSS3</accession>
<keyword evidence="2" id="KW-1185">Reference proteome</keyword>
<gene>
    <name evidence="1" type="ORF">GCM10023313_17040</name>
</gene>
<evidence type="ECO:0000313" key="2">
    <source>
        <dbReference type="Proteomes" id="UP001501436"/>
    </source>
</evidence>